<dbReference type="Proteomes" id="UP001141253">
    <property type="component" value="Chromosome 11"/>
</dbReference>
<reference evidence="2" key="1">
    <citation type="submission" date="2022-10" db="EMBL/GenBank/DDBJ databases">
        <authorList>
            <person name="Hyden B.L."/>
            <person name="Feng K."/>
            <person name="Yates T."/>
            <person name="Jawdy S."/>
            <person name="Smart L.B."/>
            <person name="Muchero W."/>
        </authorList>
    </citation>
    <scope>NUCLEOTIDE SEQUENCE</scope>
    <source>
        <tissue evidence="2">Shoot tip</tissue>
    </source>
</reference>
<sequence length="41" mass="4749">MLGEVPHSQTMNSRQAQRSDSDYKHQTGTNWFALLIQNMNL</sequence>
<protein>
    <submittedName>
        <fullName evidence="2">Uncharacterized protein</fullName>
    </submittedName>
</protein>
<evidence type="ECO:0000256" key="1">
    <source>
        <dbReference type="SAM" id="MobiDB-lite"/>
    </source>
</evidence>
<name>A0ABQ9ABZ4_9ROSI</name>
<reference evidence="2" key="2">
    <citation type="journal article" date="2023" name="Int. J. Mol. Sci.">
        <title>De Novo Assembly and Annotation of 11 Diverse Shrub Willow (Salix) Genomes Reveals Novel Gene Organization in Sex-Linked Regions.</title>
        <authorList>
            <person name="Hyden B."/>
            <person name="Feng K."/>
            <person name="Yates T.B."/>
            <person name="Jawdy S."/>
            <person name="Cereghino C."/>
            <person name="Smart L.B."/>
            <person name="Muchero W."/>
        </authorList>
    </citation>
    <scope>NUCLEOTIDE SEQUENCE</scope>
    <source>
        <tissue evidence="2">Shoot tip</tissue>
    </source>
</reference>
<feature type="region of interest" description="Disordered" evidence="1">
    <location>
        <begin position="1"/>
        <end position="24"/>
    </location>
</feature>
<evidence type="ECO:0000313" key="2">
    <source>
        <dbReference type="EMBL" id="KAJ6332741.1"/>
    </source>
</evidence>
<comment type="caution">
    <text evidence="2">The sequence shown here is derived from an EMBL/GenBank/DDBJ whole genome shotgun (WGS) entry which is preliminary data.</text>
</comment>
<proteinExistence type="predicted"/>
<feature type="compositionally biased region" description="Polar residues" evidence="1">
    <location>
        <begin position="7"/>
        <end position="16"/>
    </location>
</feature>
<dbReference type="EMBL" id="JAPFFI010000021">
    <property type="protein sequence ID" value="KAJ6332741.1"/>
    <property type="molecule type" value="Genomic_DNA"/>
</dbReference>
<accession>A0ABQ9ABZ4</accession>
<organism evidence="2 3">
    <name type="scientific">Salix suchowensis</name>
    <dbReference type="NCBI Taxonomy" id="1278906"/>
    <lineage>
        <taxon>Eukaryota</taxon>
        <taxon>Viridiplantae</taxon>
        <taxon>Streptophyta</taxon>
        <taxon>Embryophyta</taxon>
        <taxon>Tracheophyta</taxon>
        <taxon>Spermatophyta</taxon>
        <taxon>Magnoliopsida</taxon>
        <taxon>eudicotyledons</taxon>
        <taxon>Gunneridae</taxon>
        <taxon>Pentapetalae</taxon>
        <taxon>rosids</taxon>
        <taxon>fabids</taxon>
        <taxon>Malpighiales</taxon>
        <taxon>Salicaceae</taxon>
        <taxon>Saliceae</taxon>
        <taxon>Salix</taxon>
    </lineage>
</organism>
<evidence type="ECO:0000313" key="3">
    <source>
        <dbReference type="Proteomes" id="UP001141253"/>
    </source>
</evidence>
<keyword evidence="3" id="KW-1185">Reference proteome</keyword>
<gene>
    <name evidence="2" type="ORF">OIU77_008737</name>
</gene>